<protein>
    <submittedName>
        <fullName evidence="2">Uncharacterized protein</fullName>
    </submittedName>
</protein>
<evidence type="ECO:0000256" key="1">
    <source>
        <dbReference type="SAM" id="Phobius"/>
    </source>
</evidence>
<dbReference type="RefSeq" id="WP_279856616.1">
    <property type="nucleotide sequence ID" value="NZ_JARVUX010000001.1"/>
</dbReference>
<gene>
    <name evidence="2" type="ORF">QDQ28_00720</name>
</gene>
<keyword evidence="1" id="KW-1133">Transmembrane helix</keyword>
<sequence length="77" mass="8756">MKSKNTNLIYLALGAFMLVLLQSNIFSNSLWFIAQIPIPYLGEITILFSKILSFIGAILFIFVSLKLIKINFKNKES</sequence>
<name>A0AAP4A4C2_CLOPF</name>
<accession>A0AAP4A4C2</accession>
<dbReference type="Proteomes" id="UP001222958">
    <property type="component" value="Unassembled WGS sequence"/>
</dbReference>
<evidence type="ECO:0000313" key="2">
    <source>
        <dbReference type="EMBL" id="MDH2334704.1"/>
    </source>
</evidence>
<dbReference type="EMBL" id="JARVUX010000001">
    <property type="protein sequence ID" value="MDH2334704.1"/>
    <property type="molecule type" value="Genomic_DNA"/>
</dbReference>
<proteinExistence type="predicted"/>
<keyword evidence="1" id="KW-0812">Transmembrane</keyword>
<keyword evidence="1" id="KW-0472">Membrane</keyword>
<evidence type="ECO:0000313" key="3">
    <source>
        <dbReference type="Proteomes" id="UP001222958"/>
    </source>
</evidence>
<reference evidence="2" key="1">
    <citation type="submission" date="2023-04" db="EMBL/GenBank/DDBJ databases">
        <title>Epidemiological investigation of Clostridium perfringens isolated from cattle.</title>
        <authorList>
            <person name="Tian R."/>
        </authorList>
    </citation>
    <scope>NUCLEOTIDE SEQUENCE</scope>
    <source>
        <strain evidence="2">ZWCP172</strain>
    </source>
</reference>
<feature type="transmembrane region" description="Helical" evidence="1">
    <location>
        <begin position="46"/>
        <end position="68"/>
    </location>
</feature>
<organism evidence="2 3">
    <name type="scientific">Clostridium perfringens</name>
    <dbReference type="NCBI Taxonomy" id="1502"/>
    <lineage>
        <taxon>Bacteria</taxon>
        <taxon>Bacillati</taxon>
        <taxon>Bacillota</taxon>
        <taxon>Clostridia</taxon>
        <taxon>Eubacteriales</taxon>
        <taxon>Clostridiaceae</taxon>
        <taxon>Clostridium</taxon>
    </lineage>
</organism>
<dbReference type="AlphaFoldDB" id="A0AAP4A4C2"/>
<comment type="caution">
    <text evidence="2">The sequence shown here is derived from an EMBL/GenBank/DDBJ whole genome shotgun (WGS) entry which is preliminary data.</text>
</comment>
<feature type="transmembrane region" description="Helical" evidence="1">
    <location>
        <begin position="7"/>
        <end position="26"/>
    </location>
</feature>